<dbReference type="EMBL" id="CAJFCJ010000006">
    <property type="protein sequence ID" value="CAD5116221.1"/>
    <property type="molecule type" value="Genomic_DNA"/>
</dbReference>
<dbReference type="InterPro" id="IPR018000">
    <property type="entry name" value="Neurotransmitter_ion_chnl_CS"/>
</dbReference>
<dbReference type="InterPro" id="IPR038050">
    <property type="entry name" value="Neuro_actylchol_rec"/>
</dbReference>
<dbReference type="InterPro" id="IPR036734">
    <property type="entry name" value="Neur_chan_lig-bd_sf"/>
</dbReference>
<keyword evidence="3 5" id="KW-1133">Transmembrane helix</keyword>
<evidence type="ECO:0000256" key="6">
    <source>
        <dbReference type="SAM" id="Coils"/>
    </source>
</evidence>
<dbReference type="GO" id="GO:0005230">
    <property type="term" value="F:extracellular ligand-gated monoatomic ion channel activity"/>
    <property type="evidence" value="ECO:0007669"/>
    <property type="project" value="InterPro"/>
</dbReference>
<name>A0A7I8VKJ3_9ANNE</name>
<sequence>MNVVFTPSPTLQTYRAEKIYENYNQFRAIIEYNGDIRWEPGGVFQTMCPIDITFYPFDEQVCYMVFGAWSYHTSKMNLTSGTNIINLDSYKGNGEWQILNTSAKRQEFNYECCPEERFSNVAFKVHLRRRHIFYIMNIILPSILTSVLLLSIFFCTPGQKVQIGVVVLLSFRIFLLNVAGNIPKTSDHIPLLGIYLTCTMAITTLSMVLTVLVLNLHFITDRPVPDWVTTVVIRYIGRIFGPCEKDPEKKAKVRNRRHTRNLIPFRKANIRLTSTGSDCDEATVIELQQLDGNVSETQNSPIRTNQINYQNQCSSCSSYQKSDEEEKKKEAERNAKDWKNVAETMDRLFFWLFLCAIFISTLVLFHPLTDKYIRQTTISQNY</sequence>
<keyword evidence="4 5" id="KW-0472">Membrane</keyword>
<feature type="transmembrane region" description="Helical" evidence="5">
    <location>
        <begin position="160"/>
        <end position="180"/>
    </location>
</feature>
<feature type="domain" description="Neurotransmitter-gated ion-channel ligand-binding" evidence="7">
    <location>
        <begin position="6"/>
        <end position="130"/>
    </location>
</feature>
<dbReference type="CDD" id="cd19051">
    <property type="entry name" value="LGIC_TM_cation"/>
    <property type="match status" value="1"/>
</dbReference>
<keyword evidence="5" id="KW-0813">Transport</keyword>
<feature type="domain" description="Neurotransmitter-gated ion-channel transmembrane" evidence="8">
    <location>
        <begin position="138"/>
        <end position="365"/>
    </location>
</feature>
<feature type="transmembrane region" description="Helical" evidence="5">
    <location>
        <begin position="132"/>
        <end position="154"/>
    </location>
</feature>
<dbReference type="GO" id="GO:0016020">
    <property type="term" value="C:membrane"/>
    <property type="evidence" value="ECO:0007669"/>
    <property type="project" value="UniProtKB-SubCell"/>
</dbReference>
<dbReference type="SUPFAM" id="SSF90112">
    <property type="entry name" value="Neurotransmitter-gated ion-channel transmembrane pore"/>
    <property type="match status" value="1"/>
</dbReference>
<dbReference type="SUPFAM" id="SSF63712">
    <property type="entry name" value="Nicotinic receptor ligand binding domain-like"/>
    <property type="match status" value="1"/>
</dbReference>
<evidence type="ECO:0000313" key="9">
    <source>
        <dbReference type="EMBL" id="CAD5116221.1"/>
    </source>
</evidence>
<dbReference type="Proteomes" id="UP000549394">
    <property type="component" value="Unassembled WGS sequence"/>
</dbReference>
<evidence type="ECO:0000259" key="8">
    <source>
        <dbReference type="Pfam" id="PF02932"/>
    </source>
</evidence>
<comment type="caution">
    <text evidence="9">The sequence shown here is derived from an EMBL/GenBank/DDBJ whole genome shotgun (WGS) entry which is preliminary data.</text>
</comment>
<reference evidence="9 10" key="1">
    <citation type="submission" date="2020-08" db="EMBL/GenBank/DDBJ databases">
        <authorList>
            <person name="Hejnol A."/>
        </authorList>
    </citation>
    <scope>NUCLEOTIDE SEQUENCE [LARGE SCALE GENOMIC DNA]</scope>
</reference>
<dbReference type="FunFam" id="2.70.170.10:FF:000060">
    <property type="entry name" value="Nicotinic acetylcholine receptor subunit alpha4"/>
    <property type="match status" value="1"/>
</dbReference>
<evidence type="ECO:0000256" key="1">
    <source>
        <dbReference type="ARBA" id="ARBA00004141"/>
    </source>
</evidence>
<evidence type="ECO:0000256" key="3">
    <source>
        <dbReference type="ARBA" id="ARBA00022989"/>
    </source>
</evidence>
<dbReference type="InterPro" id="IPR006201">
    <property type="entry name" value="Neur_channel"/>
</dbReference>
<organism evidence="9 10">
    <name type="scientific">Dimorphilus gyrociliatus</name>
    <dbReference type="NCBI Taxonomy" id="2664684"/>
    <lineage>
        <taxon>Eukaryota</taxon>
        <taxon>Metazoa</taxon>
        <taxon>Spiralia</taxon>
        <taxon>Lophotrochozoa</taxon>
        <taxon>Annelida</taxon>
        <taxon>Polychaeta</taxon>
        <taxon>Polychaeta incertae sedis</taxon>
        <taxon>Dinophilidae</taxon>
        <taxon>Dimorphilus</taxon>
    </lineage>
</organism>
<comment type="similarity">
    <text evidence="5">Belongs to the ligand-gated ion channel (TC 1.A.9) family.</text>
</comment>
<keyword evidence="2 5" id="KW-0812">Transmembrane</keyword>
<dbReference type="OrthoDB" id="5975154at2759"/>
<gene>
    <name evidence="9" type="ORF">DGYR_LOCUS4863</name>
</gene>
<dbReference type="Pfam" id="PF02931">
    <property type="entry name" value="Neur_chan_LBD"/>
    <property type="match status" value="1"/>
</dbReference>
<dbReference type="InterPro" id="IPR006202">
    <property type="entry name" value="Neur_chan_lig-bd"/>
</dbReference>
<accession>A0A7I8VKJ3</accession>
<evidence type="ECO:0000256" key="4">
    <source>
        <dbReference type="ARBA" id="ARBA00023136"/>
    </source>
</evidence>
<feature type="transmembrane region" description="Helical" evidence="5">
    <location>
        <begin position="192"/>
        <end position="219"/>
    </location>
</feature>
<dbReference type="Gene3D" id="2.70.170.10">
    <property type="entry name" value="Neurotransmitter-gated ion-channel ligand-binding domain"/>
    <property type="match status" value="1"/>
</dbReference>
<dbReference type="PRINTS" id="PR00252">
    <property type="entry name" value="NRIONCHANNEL"/>
</dbReference>
<evidence type="ECO:0000256" key="5">
    <source>
        <dbReference type="RuleBase" id="RU000687"/>
    </source>
</evidence>
<keyword evidence="6" id="KW-0175">Coiled coil</keyword>
<dbReference type="PANTHER" id="PTHR18945">
    <property type="entry name" value="NEUROTRANSMITTER GATED ION CHANNEL"/>
    <property type="match status" value="1"/>
</dbReference>
<evidence type="ECO:0000259" key="7">
    <source>
        <dbReference type="Pfam" id="PF02931"/>
    </source>
</evidence>
<protein>
    <submittedName>
        <fullName evidence="9">DgyrCDS5134</fullName>
    </submittedName>
</protein>
<dbReference type="AlphaFoldDB" id="A0A7I8VKJ3"/>
<dbReference type="PROSITE" id="PS00236">
    <property type="entry name" value="NEUROTR_ION_CHANNEL"/>
    <property type="match status" value="1"/>
</dbReference>
<dbReference type="GO" id="GO:0004888">
    <property type="term" value="F:transmembrane signaling receptor activity"/>
    <property type="evidence" value="ECO:0007669"/>
    <property type="project" value="InterPro"/>
</dbReference>
<dbReference type="InterPro" id="IPR006029">
    <property type="entry name" value="Neurotrans-gated_channel_TM"/>
</dbReference>
<dbReference type="Gene3D" id="1.20.58.390">
    <property type="entry name" value="Neurotransmitter-gated ion-channel transmembrane domain"/>
    <property type="match status" value="2"/>
</dbReference>
<feature type="coiled-coil region" evidence="6">
    <location>
        <begin position="321"/>
        <end position="348"/>
    </location>
</feature>
<dbReference type="Pfam" id="PF02932">
    <property type="entry name" value="Neur_chan_memb"/>
    <property type="match status" value="1"/>
</dbReference>
<keyword evidence="5" id="KW-0407">Ion channel</keyword>
<keyword evidence="5" id="KW-0406">Ion transport</keyword>
<evidence type="ECO:0000313" key="10">
    <source>
        <dbReference type="Proteomes" id="UP000549394"/>
    </source>
</evidence>
<evidence type="ECO:0000256" key="2">
    <source>
        <dbReference type="ARBA" id="ARBA00022692"/>
    </source>
</evidence>
<proteinExistence type="inferred from homology"/>
<comment type="subcellular location">
    <subcellularLocation>
        <location evidence="1">Membrane</location>
        <topology evidence="1">Multi-pass membrane protein</topology>
    </subcellularLocation>
</comment>
<feature type="transmembrane region" description="Helical" evidence="5">
    <location>
        <begin position="348"/>
        <end position="365"/>
    </location>
</feature>
<keyword evidence="10" id="KW-1185">Reference proteome</keyword>
<dbReference type="InterPro" id="IPR036719">
    <property type="entry name" value="Neuro-gated_channel_TM_sf"/>
</dbReference>